<protein>
    <submittedName>
        <fullName evidence="1">Uncharacterized protein</fullName>
    </submittedName>
</protein>
<reference evidence="1" key="1">
    <citation type="journal article" date="2015" name="Nature">
        <title>Complex archaea that bridge the gap between prokaryotes and eukaryotes.</title>
        <authorList>
            <person name="Spang A."/>
            <person name="Saw J.H."/>
            <person name="Jorgensen S.L."/>
            <person name="Zaremba-Niedzwiedzka K."/>
            <person name="Martijn J."/>
            <person name="Lind A.E."/>
            <person name="van Eijk R."/>
            <person name="Schleper C."/>
            <person name="Guy L."/>
            <person name="Ettema T.J."/>
        </authorList>
    </citation>
    <scope>NUCLEOTIDE SEQUENCE</scope>
</reference>
<proteinExistence type="predicted"/>
<dbReference type="AlphaFoldDB" id="A0A0F9ASS9"/>
<sequence length="48" mass="5498">MKEYHMEDRFIIDVSALTSEMIGRLILKKLATSKCLVIPFEDAEEVSP</sequence>
<evidence type="ECO:0000313" key="1">
    <source>
        <dbReference type="EMBL" id="KKK75241.1"/>
    </source>
</evidence>
<dbReference type="EMBL" id="LAZR01055955">
    <property type="protein sequence ID" value="KKK75241.1"/>
    <property type="molecule type" value="Genomic_DNA"/>
</dbReference>
<name>A0A0F9ASS9_9ZZZZ</name>
<gene>
    <name evidence="1" type="ORF">LCGC14_2875650</name>
</gene>
<accession>A0A0F9ASS9</accession>
<comment type="caution">
    <text evidence="1">The sequence shown here is derived from an EMBL/GenBank/DDBJ whole genome shotgun (WGS) entry which is preliminary data.</text>
</comment>
<organism evidence="1">
    <name type="scientific">marine sediment metagenome</name>
    <dbReference type="NCBI Taxonomy" id="412755"/>
    <lineage>
        <taxon>unclassified sequences</taxon>
        <taxon>metagenomes</taxon>
        <taxon>ecological metagenomes</taxon>
    </lineage>
</organism>